<proteinExistence type="predicted"/>
<sequence length="367" mass="40632">MAFDFTPRATPPHRVGTLPVFVSSRWCSSLPRGLLPPHGVDLDRRRLKPPRLATATPPAVWIRSWGGRPATARSNGGADLAVFEQFERTIQSVARYVSIHNGLSIVYAWSQGVNHAIIRHANKTSYNCFPAIIRHNQPEVWAFCLGNGYAGLKDALGSNDSRLQSTLSVPNYISHACRQPGCYFSETLKPISEEHQTRVGELGVFGCRYGLRIAPVFFNGQSLTRSHKHNKRRTLTTVPSPRATMADLLLLLNNGNPLWVVKLFLVSERYDRDLNSLKLSGIPPHELVPCKIQCPQLGAHTDARSYSATQIVGSNIKSIKLRQQAGVDSNLTRERVVPQADYPQQWTTLQGSGQLTVQPIGGQVYGL</sequence>
<dbReference type="ExpressionAtlas" id="A0A1D6GGW3">
    <property type="expression patterns" value="baseline"/>
</dbReference>
<evidence type="ECO:0000313" key="1">
    <source>
        <dbReference type="EMBL" id="AQK62779.1"/>
    </source>
</evidence>
<gene>
    <name evidence="1" type="ORF">ZEAMMB73_Zm00001d013255</name>
</gene>
<reference evidence="1" key="1">
    <citation type="submission" date="2015-12" db="EMBL/GenBank/DDBJ databases">
        <title>Update maize B73 reference genome by single molecule sequencing technologies.</title>
        <authorList>
            <consortium name="Maize Genome Sequencing Project"/>
            <person name="Ware D."/>
        </authorList>
    </citation>
    <scope>NUCLEOTIDE SEQUENCE</scope>
    <source>
        <tissue evidence="1">Seedling</tissue>
    </source>
</reference>
<protein>
    <submittedName>
        <fullName evidence="1">Uncharacterized protein</fullName>
    </submittedName>
</protein>
<organism evidence="1">
    <name type="scientific">Zea mays</name>
    <name type="common">Maize</name>
    <dbReference type="NCBI Taxonomy" id="4577"/>
    <lineage>
        <taxon>Eukaryota</taxon>
        <taxon>Viridiplantae</taxon>
        <taxon>Streptophyta</taxon>
        <taxon>Embryophyta</taxon>
        <taxon>Tracheophyta</taxon>
        <taxon>Spermatophyta</taxon>
        <taxon>Magnoliopsida</taxon>
        <taxon>Liliopsida</taxon>
        <taxon>Poales</taxon>
        <taxon>Poaceae</taxon>
        <taxon>PACMAD clade</taxon>
        <taxon>Panicoideae</taxon>
        <taxon>Andropogonodae</taxon>
        <taxon>Andropogoneae</taxon>
        <taxon>Tripsacinae</taxon>
        <taxon>Zea</taxon>
    </lineage>
</organism>
<dbReference type="STRING" id="4577.A0A1D6GGW3"/>
<dbReference type="InParanoid" id="A0A1D6GGW3"/>
<dbReference type="AlphaFoldDB" id="A0A1D6GGW3"/>
<dbReference type="EMBL" id="CM000781">
    <property type="protein sequence ID" value="AQK62779.1"/>
    <property type="molecule type" value="Genomic_DNA"/>
</dbReference>
<accession>A0A1D6GGW3</accession>
<name>A0A1D6GGW3_MAIZE</name>